<sequence length="27" mass="3289">MHNIKSTEKTHKRLKNGKKNWKSKHTK</sequence>
<proteinExistence type="predicted"/>
<dbReference type="EMBL" id="GGEC01091108">
    <property type="protein sequence ID" value="MBX71592.1"/>
    <property type="molecule type" value="Transcribed_RNA"/>
</dbReference>
<accession>A0A2P2QX65</accession>
<protein>
    <submittedName>
        <fullName evidence="2">Uncharacterized protein</fullName>
    </submittedName>
</protein>
<dbReference type="AlphaFoldDB" id="A0A2P2QX65"/>
<name>A0A2P2QX65_RHIMU</name>
<evidence type="ECO:0000256" key="1">
    <source>
        <dbReference type="SAM" id="MobiDB-lite"/>
    </source>
</evidence>
<feature type="region of interest" description="Disordered" evidence="1">
    <location>
        <begin position="1"/>
        <end position="27"/>
    </location>
</feature>
<reference evidence="2" key="1">
    <citation type="submission" date="2018-02" db="EMBL/GenBank/DDBJ databases">
        <title>Rhizophora mucronata_Transcriptome.</title>
        <authorList>
            <person name="Meera S.P."/>
            <person name="Sreeshan A."/>
            <person name="Augustine A."/>
        </authorList>
    </citation>
    <scope>NUCLEOTIDE SEQUENCE</scope>
    <source>
        <tissue evidence="2">Leaf</tissue>
    </source>
</reference>
<organism evidence="2">
    <name type="scientific">Rhizophora mucronata</name>
    <name type="common">Asiatic mangrove</name>
    <dbReference type="NCBI Taxonomy" id="61149"/>
    <lineage>
        <taxon>Eukaryota</taxon>
        <taxon>Viridiplantae</taxon>
        <taxon>Streptophyta</taxon>
        <taxon>Embryophyta</taxon>
        <taxon>Tracheophyta</taxon>
        <taxon>Spermatophyta</taxon>
        <taxon>Magnoliopsida</taxon>
        <taxon>eudicotyledons</taxon>
        <taxon>Gunneridae</taxon>
        <taxon>Pentapetalae</taxon>
        <taxon>rosids</taxon>
        <taxon>fabids</taxon>
        <taxon>Malpighiales</taxon>
        <taxon>Rhizophoraceae</taxon>
        <taxon>Rhizophora</taxon>
    </lineage>
</organism>
<feature type="compositionally biased region" description="Basic residues" evidence="1">
    <location>
        <begin position="10"/>
        <end position="27"/>
    </location>
</feature>
<evidence type="ECO:0000313" key="2">
    <source>
        <dbReference type="EMBL" id="MBX71592.1"/>
    </source>
</evidence>